<evidence type="ECO:0000256" key="3">
    <source>
        <dbReference type="ARBA" id="ARBA00022833"/>
    </source>
</evidence>
<dbReference type="EMBL" id="JANEYG010000001">
    <property type="protein sequence ID" value="KAJ8925557.1"/>
    <property type="molecule type" value="Genomic_DNA"/>
</dbReference>
<dbReference type="GO" id="GO:0008270">
    <property type="term" value="F:zinc ion binding"/>
    <property type="evidence" value="ECO:0007669"/>
    <property type="project" value="UniProtKB-KW"/>
</dbReference>
<keyword evidence="3" id="KW-0862">Zinc</keyword>
<dbReference type="InterPro" id="IPR002219">
    <property type="entry name" value="PKC_DAG/PE"/>
</dbReference>
<keyword evidence="6" id="KW-1185">Reference proteome</keyword>
<sequence>MEFFTEEKTCKYCTQSLEICADEGLECMQCNNYVHIRCLKRGSVPGGLKGDLFFTFICGECSSSGSEFFSRNKLQIIVLVLYHLQAKSPGLARKGFFHWRNHVATFIDRNWEVLFPCDVKKRRNGRGP</sequence>
<proteinExistence type="predicted"/>
<evidence type="ECO:0000313" key="5">
    <source>
        <dbReference type="EMBL" id="KAJ8925557.1"/>
    </source>
</evidence>
<dbReference type="PROSITE" id="PS01359">
    <property type="entry name" value="ZF_PHD_1"/>
    <property type="match status" value="1"/>
</dbReference>
<evidence type="ECO:0000256" key="2">
    <source>
        <dbReference type="ARBA" id="ARBA00022771"/>
    </source>
</evidence>
<dbReference type="AlphaFoldDB" id="A0AAV8WGU0"/>
<dbReference type="InterPro" id="IPR019786">
    <property type="entry name" value="Zinc_finger_PHD-type_CS"/>
</dbReference>
<accession>A0AAV8WGU0</accession>
<dbReference type="SUPFAM" id="SSF57903">
    <property type="entry name" value="FYVE/PHD zinc finger"/>
    <property type="match status" value="1"/>
</dbReference>
<gene>
    <name evidence="5" type="ORF">NQ315_009397</name>
</gene>
<evidence type="ECO:0000259" key="4">
    <source>
        <dbReference type="PROSITE" id="PS50081"/>
    </source>
</evidence>
<dbReference type="Pfam" id="PF00130">
    <property type="entry name" value="C1_1"/>
    <property type="match status" value="1"/>
</dbReference>
<keyword evidence="2" id="KW-0863">Zinc-finger</keyword>
<reference evidence="5 6" key="1">
    <citation type="journal article" date="2023" name="Insect Mol. Biol.">
        <title>Genome sequencing provides insights into the evolution of gene families encoding plant cell wall-degrading enzymes in longhorned beetles.</title>
        <authorList>
            <person name="Shin N.R."/>
            <person name="Okamura Y."/>
            <person name="Kirsch R."/>
            <person name="Pauchet Y."/>
        </authorList>
    </citation>
    <scope>NUCLEOTIDE SEQUENCE [LARGE SCALE GENOMIC DNA]</scope>
    <source>
        <strain evidence="5">EAD_L_NR</strain>
    </source>
</reference>
<evidence type="ECO:0000256" key="1">
    <source>
        <dbReference type="ARBA" id="ARBA00022723"/>
    </source>
</evidence>
<organism evidence="5 6">
    <name type="scientific">Exocentrus adspersus</name>
    <dbReference type="NCBI Taxonomy" id="1586481"/>
    <lineage>
        <taxon>Eukaryota</taxon>
        <taxon>Metazoa</taxon>
        <taxon>Ecdysozoa</taxon>
        <taxon>Arthropoda</taxon>
        <taxon>Hexapoda</taxon>
        <taxon>Insecta</taxon>
        <taxon>Pterygota</taxon>
        <taxon>Neoptera</taxon>
        <taxon>Endopterygota</taxon>
        <taxon>Coleoptera</taxon>
        <taxon>Polyphaga</taxon>
        <taxon>Cucujiformia</taxon>
        <taxon>Chrysomeloidea</taxon>
        <taxon>Cerambycidae</taxon>
        <taxon>Lamiinae</taxon>
        <taxon>Acanthocinini</taxon>
        <taxon>Exocentrus</taxon>
    </lineage>
</organism>
<dbReference type="InterPro" id="IPR011011">
    <property type="entry name" value="Znf_FYVE_PHD"/>
</dbReference>
<dbReference type="PROSITE" id="PS50081">
    <property type="entry name" value="ZF_DAG_PE_2"/>
    <property type="match status" value="1"/>
</dbReference>
<name>A0AAV8WGU0_9CUCU</name>
<keyword evidence="1" id="KW-0479">Metal-binding</keyword>
<evidence type="ECO:0000313" key="6">
    <source>
        <dbReference type="Proteomes" id="UP001159042"/>
    </source>
</evidence>
<comment type="caution">
    <text evidence="5">The sequence shown here is derived from an EMBL/GenBank/DDBJ whole genome shotgun (WGS) entry which is preliminary data.</text>
</comment>
<feature type="domain" description="Phorbol-ester/DAG-type" evidence="4">
    <location>
        <begin position="1"/>
        <end position="46"/>
    </location>
</feature>
<protein>
    <recommendedName>
        <fullName evidence="4">Phorbol-ester/DAG-type domain-containing protein</fullName>
    </recommendedName>
</protein>
<dbReference type="Proteomes" id="UP001159042">
    <property type="component" value="Unassembled WGS sequence"/>
</dbReference>
<dbReference type="Gene3D" id="3.90.980.20">
    <property type="match status" value="1"/>
</dbReference>